<dbReference type="InterPro" id="IPR022742">
    <property type="entry name" value="Hydrolase_4"/>
</dbReference>
<accession>A0ABS8QAQ5</accession>
<proteinExistence type="predicted"/>
<dbReference type="SUPFAM" id="SSF53474">
    <property type="entry name" value="alpha/beta-Hydrolases"/>
    <property type="match status" value="1"/>
</dbReference>
<dbReference type="GO" id="GO:0016787">
    <property type="term" value="F:hydrolase activity"/>
    <property type="evidence" value="ECO:0007669"/>
    <property type="project" value="UniProtKB-KW"/>
</dbReference>
<reference evidence="3" key="1">
    <citation type="submission" date="2021-11" db="EMBL/GenBank/DDBJ databases">
        <title>The complete genome of Massilia sp sp. G4R7.</title>
        <authorList>
            <person name="Liu L."/>
            <person name="Yue J."/>
            <person name="Yuan J."/>
            <person name="Yang F."/>
            <person name="Li L."/>
        </authorList>
    </citation>
    <scope>NUCLEOTIDE SEQUENCE</scope>
    <source>
        <strain evidence="3">G4R7</strain>
    </source>
</reference>
<comment type="caution">
    <text evidence="3">The sequence shown here is derived from an EMBL/GenBank/DDBJ whole genome shotgun (WGS) entry which is preliminary data.</text>
</comment>
<dbReference type="InterPro" id="IPR053145">
    <property type="entry name" value="AB_hydrolase_Est10"/>
</dbReference>
<dbReference type="InterPro" id="IPR029058">
    <property type="entry name" value="AB_hydrolase_fold"/>
</dbReference>
<dbReference type="EMBL" id="JAJNOC010000009">
    <property type="protein sequence ID" value="MCD2518837.1"/>
    <property type="molecule type" value="Genomic_DNA"/>
</dbReference>
<dbReference type="Proteomes" id="UP001179361">
    <property type="component" value="Unassembled WGS sequence"/>
</dbReference>
<protein>
    <submittedName>
        <fullName evidence="3">Alpha/beta hydrolase</fullName>
    </submittedName>
</protein>
<dbReference type="PANTHER" id="PTHR43265">
    <property type="entry name" value="ESTERASE ESTD"/>
    <property type="match status" value="1"/>
</dbReference>
<keyword evidence="4" id="KW-1185">Reference proteome</keyword>
<feature type="domain" description="Serine aminopeptidase S33" evidence="2">
    <location>
        <begin position="188"/>
        <end position="294"/>
    </location>
</feature>
<feature type="chain" id="PRO_5047058591" evidence="1">
    <location>
        <begin position="20"/>
        <end position="455"/>
    </location>
</feature>
<sequence length="455" mass="48247">MKSTLIALLMALAAPLAQAEDATGHWKGRIANSLDVFLEFGKAPQGQWEGTITVPQQGAKFKVDQLAVSEEEIAFRLVSLSAGFTARWSAADKAWVGAWSQGGQSVPLSLERADATASKPKRPQEEAIAARAAGYTSSEVTFTNPRGGHTLSGTLSVPQGKGPFPAVVLVHGSGPNDRDQKIFEHKSFLVLADHLTRQGIAVLRYDKRGVGKSGGVYKGATSMDFADDAEAAAAFLRTRPEAGRIGIVGHSEGGLIAPMVAARDPKVAFVVMLAGPGVRGELLMVEQMANAARANGMPVAMLAREREVNRALLAALASEAQLEQAGDKARQALAALEARGMLPAGGAQARLQPFATPWFHAFLRHEPGPVLQSLRQPVLALNGERDLQVPSGMDLTAIRTALKDNPRAVVKEMPGLNHLFQTAPTGAGSEYYTIEETFAPAALETVSSWILATVQ</sequence>
<dbReference type="RefSeq" id="WP_231060113.1">
    <property type="nucleotide sequence ID" value="NZ_JAJNOC010000009.1"/>
</dbReference>
<dbReference type="PANTHER" id="PTHR43265:SF1">
    <property type="entry name" value="ESTERASE ESTD"/>
    <property type="match status" value="1"/>
</dbReference>
<name>A0ABS8QAQ5_9BURK</name>
<evidence type="ECO:0000313" key="3">
    <source>
        <dbReference type="EMBL" id="MCD2518837.1"/>
    </source>
</evidence>
<feature type="signal peptide" evidence="1">
    <location>
        <begin position="1"/>
        <end position="19"/>
    </location>
</feature>
<gene>
    <name evidence="3" type="ORF">LQ564_21285</name>
</gene>
<dbReference type="Pfam" id="PF12146">
    <property type="entry name" value="Hydrolase_4"/>
    <property type="match status" value="1"/>
</dbReference>
<organism evidence="3 4">
    <name type="scientific">Massilia phyllostachyos</name>
    <dbReference type="NCBI Taxonomy" id="2898585"/>
    <lineage>
        <taxon>Bacteria</taxon>
        <taxon>Pseudomonadati</taxon>
        <taxon>Pseudomonadota</taxon>
        <taxon>Betaproteobacteria</taxon>
        <taxon>Burkholderiales</taxon>
        <taxon>Oxalobacteraceae</taxon>
        <taxon>Telluria group</taxon>
        <taxon>Massilia</taxon>
    </lineage>
</organism>
<evidence type="ECO:0000313" key="4">
    <source>
        <dbReference type="Proteomes" id="UP001179361"/>
    </source>
</evidence>
<keyword evidence="3" id="KW-0378">Hydrolase</keyword>
<dbReference type="Gene3D" id="3.40.50.1820">
    <property type="entry name" value="alpha/beta hydrolase"/>
    <property type="match status" value="1"/>
</dbReference>
<evidence type="ECO:0000259" key="2">
    <source>
        <dbReference type="Pfam" id="PF12146"/>
    </source>
</evidence>
<keyword evidence="1" id="KW-0732">Signal</keyword>
<evidence type="ECO:0000256" key="1">
    <source>
        <dbReference type="SAM" id="SignalP"/>
    </source>
</evidence>